<evidence type="ECO:0000313" key="5">
    <source>
        <dbReference type="EMBL" id="KAF2119771.1"/>
    </source>
</evidence>
<accession>A0A6A5ZNG7</accession>
<sequence>MAQKGPSPGFLSLTYFFADIAFAAVTRALTYPLRSRRVPNFYQDVLFAAIRTMLNRITIAESRFIHTLTTQGYLDLCKKKGMKPKTTHINTQDGEVLAHWIGTPDADVVELYLHGGGYTQPCSDAHLEYLHRLVKDMNESKQTKSFALIVLAYSLAPEKTHPTPLREAAATLSYLLHEGGKSPSQILIAGDSAGGGLTLSVLSHLRHPHPQVPAVKLSEPLLGACVYSPWVDFRTDSESFDRNAKTDVLGRRCLHVWGAMYMGKVKGDPEADPGYQAIGGDSYTDPASNDITWWHGFHNVIEDMLIYAGANEVFVDSIASFQKEFRKGWGQGGGQDERILYIESPNEAHVQPMIDTLFSPKVKSASQIAIEEWLKAGIESSSRIH</sequence>
<dbReference type="EMBL" id="ML977315">
    <property type="protein sequence ID" value="KAF2119771.1"/>
    <property type="molecule type" value="Genomic_DNA"/>
</dbReference>
<evidence type="ECO:0000256" key="3">
    <source>
        <dbReference type="PROSITE-ProRule" id="PRU10038"/>
    </source>
</evidence>
<feature type="active site" evidence="3">
    <location>
        <position position="192"/>
    </location>
</feature>
<dbReference type="AlphaFoldDB" id="A0A6A5ZNG7"/>
<evidence type="ECO:0000256" key="2">
    <source>
        <dbReference type="ARBA" id="ARBA00022801"/>
    </source>
</evidence>
<protein>
    <submittedName>
        <fullName evidence="5">Alpha/Beta hydrolase protein</fullName>
    </submittedName>
</protein>
<dbReference type="Gene3D" id="3.40.50.1820">
    <property type="entry name" value="alpha/beta hydrolase"/>
    <property type="match status" value="1"/>
</dbReference>
<dbReference type="GO" id="GO:0016787">
    <property type="term" value="F:hydrolase activity"/>
    <property type="evidence" value="ECO:0007669"/>
    <property type="project" value="UniProtKB-KW"/>
</dbReference>
<evidence type="ECO:0000313" key="6">
    <source>
        <dbReference type="Proteomes" id="UP000799770"/>
    </source>
</evidence>
<dbReference type="PANTHER" id="PTHR48081:SF31">
    <property type="entry name" value="STERYL ACETYL HYDROLASE MUG81-RELATED"/>
    <property type="match status" value="1"/>
</dbReference>
<dbReference type="PROSITE" id="PS01174">
    <property type="entry name" value="LIPASE_GDXG_SER"/>
    <property type="match status" value="1"/>
</dbReference>
<proteinExistence type="inferred from homology"/>
<dbReference type="Pfam" id="PF07859">
    <property type="entry name" value="Abhydrolase_3"/>
    <property type="match status" value="1"/>
</dbReference>
<dbReference type="SUPFAM" id="SSF53474">
    <property type="entry name" value="alpha/beta-Hydrolases"/>
    <property type="match status" value="1"/>
</dbReference>
<reference evidence="5" key="1">
    <citation type="journal article" date="2020" name="Stud. Mycol.">
        <title>101 Dothideomycetes genomes: a test case for predicting lifestyles and emergence of pathogens.</title>
        <authorList>
            <person name="Haridas S."/>
            <person name="Albert R."/>
            <person name="Binder M."/>
            <person name="Bloem J."/>
            <person name="Labutti K."/>
            <person name="Salamov A."/>
            <person name="Andreopoulos B."/>
            <person name="Baker S."/>
            <person name="Barry K."/>
            <person name="Bills G."/>
            <person name="Bluhm B."/>
            <person name="Cannon C."/>
            <person name="Castanera R."/>
            <person name="Culley D."/>
            <person name="Daum C."/>
            <person name="Ezra D."/>
            <person name="Gonzalez J."/>
            <person name="Henrissat B."/>
            <person name="Kuo A."/>
            <person name="Liang C."/>
            <person name="Lipzen A."/>
            <person name="Lutzoni F."/>
            <person name="Magnuson J."/>
            <person name="Mondo S."/>
            <person name="Nolan M."/>
            <person name="Ohm R."/>
            <person name="Pangilinan J."/>
            <person name="Park H.-J."/>
            <person name="Ramirez L."/>
            <person name="Alfaro M."/>
            <person name="Sun H."/>
            <person name="Tritt A."/>
            <person name="Yoshinaga Y."/>
            <person name="Zwiers L.-H."/>
            <person name="Turgeon B."/>
            <person name="Goodwin S."/>
            <person name="Spatafora J."/>
            <person name="Crous P."/>
            <person name="Grigoriev I."/>
        </authorList>
    </citation>
    <scope>NUCLEOTIDE SEQUENCE</scope>
    <source>
        <strain evidence="5">CBS 627.86</strain>
    </source>
</reference>
<dbReference type="Proteomes" id="UP000799770">
    <property type="component" value="Unassembled WGS sequence"/>
</dbReference>
<keyword evidence="2 5" id="KW-0378">Hydrolase</keyword>
<dbReference type="InterPro" id="IPR033140">
    <property type="entry name" value="Lipase_GDXG_put_SER_AS"/>
</dbReference>
<dbReference type="PANTHER" id="PTHR48081">
    <property type="entry name" value="AB HYDROLASE SUPERFAMILY PROTEIN C4A8.06C"/>
    <property type="match status" value="1"/>
</dbReference>
<comment type="similarity">
    <text evidence="1">Belongs to the 'GDXG' lipolytic enzyme family.</text>
</comment>
<organism evidence="5 6">
    <name type="scientific">Lophiotrema nucula</name>
    <dbReference type="NCBI Taxonomy" id="690887"/>
    <lineage>
        <taxon>Eukaryota</taxon>
        <taxon>Fungi</taxon>
        <taxon>Dikarya</taxon>
        <taxon>Ascomycota</taxon>
        <taxon>Pezizomycotina</taxon>
        <taxon>Dothideomycetes</taxon>
        <taxon>Pleosporomycetidae</taxon>
        <taxon>Pleosporales</taxon>
        <taxon>Lophiotremataceae</taxon>
        <taxon>Lophiotrema</taxon>
    </lineage>
</organism>
<dbReference type="OrthoDB" id="2152029at2759"/>
<dbReference type="InterPro" id="IPR029058">
    <property type="entry name" value="AB_hydrolase_fold"/>
</dbReference>
<keyword evidence="6" id="KW-1185">Reference proteome</keyword>
<name>A0A6A5ZNG7_9PLEO</name>
<dbReference type="InterPro" id="IPR050300">
    <property type="entry name" value="GDXG_lipolytic_enzyme"/>
</dbReference>
<feature type="domain" description="Alpha/beta hydrolase fold-3" evidence="4">
    <location>
        <begin position="111"/>
        <end position="276"/>
    </location>
</feature>
<evidence type="ECO:0000256" key="1">
    <source>
        <dbReference type="ARBA" id="ARBA00010515"/>
    </source>
</evidence>
<dbReference type="InterPro" id="IPR013094">
    <property type="entry name" value="AB_hydrolase_3"/>
</dbReference>
<evidence type="ECO:0000259" key="4">
    <source>
        <dbReference type="Pfam" id="PF07859"/>
    </source>
</evidence>
<gene>
    <name evidence="5" type="ORF">BDV96DRAFT_353065</name>
</gene>